<accession>A0A1F5G6Z7</accession>
<comment type="similarity">
    <text evidence="1 4">Belongs to the bacterial ribosomal protein bL19 family.</text>
</comment>
<evidence type="ECO:0000313" key="6">
    <source>
        <dbReference type="Proteomes" id="UP000179102"/>
    </source>
</evidence>
<sequence length="90" mass="10082">MNQDMFKVGDQVRVTTRNPQDNKVHATPFVGVVIALRGTGTGRTFTVRKIADGKVAVERIFPLASPIIENVKVIKSGKVRRAKLYYLRNK</sequence>
<comment type="function">
    <text evidence="4">This protein is located at the 30S-50S ribosomal subunit interface and may play a role in the structure and function of the aminoacyl-tRNA binding site.</text>
</comment>
<dbReference type="PROSITE" id="PS01015">
    <property type="entry name" value="RIBOSOMAL_L19"/>
    <property type="match status" value="1"/>
</dbReference>
<dbReference type="PRINTS" id="PR00061">
    <property type="entry name" value="RIBOSOMALL19"/>
</dbReference>
<dbReference type="InterPro" id="IPR008991">
    <property type="entry name" value="Translation_prot_SH3-like_sf"/>
</dbReference>
<dbReference type="InterPro" id="IPR038657">
    <property type="entry name" value="Ribosomal_bL19_sf"/>
</dbReference>
<dbReference type="STRING" id="1797711.A2870_02990"/>
<dbReference type="PANTHER" id="PTHR15680:SF9">
    <property type="entry name" value="LARGE RIBOSOMAL SUBUNIT PROTEIN BL19M"/>
    <property type="match status" value="1"/>
</dbReference>
<dbReference type="GO" id="GO:0006412">
    <property type="term" value="P:translation"/>
    <property type="evidence" value="ECO:0007669"/>
    <property type="project" value="InterPro"/>
</dbReference>
<protein>
    <recommendedName>
        <fullName evidence="4">50S ribosomal protein L19</fullName>
    </recommendedName>
</protein>
<name>A0A1F5G6Z7_9BACT</name>
<gene>
    <name evidence="5" type="ORF">A2870_02990</name>
</gene>
<evidence type="ECO:0000313" key="5">
    <source>
        <dbReference type="EMBL" id="OGD87637.1"/>
    </source>
</evidence>
<dbReference type="SUPFAM" id="SSF50104">
    <property type="entry name" value="Translation proteins SH3-like domain"/>
    <property type="match status" value="1"/>
</dbReference>
<proteinExistence type="inferred from homology"/>
<dbReference type="InterPro" id="IPR018257">
    <property type="entry name" value="Ribosomal_bL19_CS"/>
</dbReference>
<comment type="caution">
    <text evidence="5">The sequence shown here is derived from an EMBL/GenBank/DDBJ whole genome shotgun (WGS) entry which is preliminary data.</text>
</comment>
<organism evidence="5 6">
    <name type="scientific">Candidatus Curtissbacteria bacterium RIFCSPHIGHO2_01_FULL_41_11</name>
    <dbReference type="NCBI Taxonomy" id="1797711"/>
    <lineage>
        <taxon>Bacteria</taxon>
        <taxon>Candidatus Curtissiibacteriota</taxon>
    </lineage>
</organism>
<dbReference type="GO" id="GO:0022625">
    <property type="term" value="C:cytosolic large ribosomal subunit"/>
    <property type="evidence" value="ECO:0007669"/>
    <property type="project" value="TreeGrafter"/>
</dbReference>
<evidence type="ECO:0000256" key="4">
    <source>
        <dbReference type="RuleBase" id="RU000559"/>
    </source>
</evidence>
<dbReference type="Gene3D" id="2.30.30.790">
    <property type="match status" value="1"/>
</dbReference>
<evidence type="ECO:0000256" key="1">
    <source>
        <dbReference type="ARBA" id="ARBA00005781"/>
    </source>
</evidence>
<evidence type="ECO:0000256" key="2">
    <source>
        <dbReference type="ARBA" id="ARBA00022980"/>
    </source>
</evidence>
<keyword evidence="3 4" id="KW-0687">Ribonucleoprotein</keyword>
<evidence type="ECO:0000256" key="3">
    <source>
        <dbReference type="ARBA" id="ARBA00023274"/>
    </source>
</evidence>
<dbReference type="NCBIfam" id="TIGR01024">
    <property type="entry name" value="rplS_bact"/>
    <property type="match status" value="1"/>
</dbReference>
<dbReference type="PANTHER" id="PTHR15680">
    <property type="entry name" value="RIBOSOMAL PROTEIN L19"/>
    <property type="match status" value="1"/>
</dbReference>
<reference evidence="5 6" key="1">
    <citation type="journal article" date="2016" name="Nat. Commun.">
        <title>Thousands of microbial genomes shed light on interconnected biogeochemical processes in an aquifer system.</title>
        <authorList>
            <person name="Anantharaman K."/>
            <person name="Brown C.T."/>
            <person name="Hug L.A."/>
            <person name="Sharon I."/>
            <person name="Castelle C.J."/>
            <person name="Probst A.J."/>
            <person name="Thomas B.C."/>
            <person name="Singh A."/>
            <person name="Wilkins M.J."/>
            <person name="Karaoz U."/>
            <person name="Brodie E.L."/>
            <person name="Williams K.H."/>
            <person name="Hubbard S.S."/>
            <person name="Banfield J.F."/>
        </authorList>
    </citation>
    <scope>NUCLEOTIDE SEQUENCE [LARGE SCALE GENOMIC DNA]</scope>
</reference>
<dbReference type="GO" id="GO:0003735">
    <property type="term" value="F:structural constituent of ribosome"/>
    <property type="evidence" value="ECO:0007669"/>
    <property type="project" value="InterPro"/>
</dbReference>
<dbReference type="InterPro" id="IPR001857">
    <property type="entry name" value="Ribosomal_bL19"/>
</dbReference>
<dbReference type="EMBL" id="MFAZ01000011">
    <property type="protein sequence ID" value="OGD87637.1"/>
    <property type="molecule type" value="Genomic_DNA"/>
</dbReference>
<dbReference type="AlphaFoldDB" id="A0A1F5G6Z7"/>
<dbReference type="Pfam" id="PF01245">
    <property type="entry name" value="Ribosomal_L19"/>
    <property type="match status" value="1"/>
</dbReference>
<dbReference type="Proteomes" id="UP000179102">
    <property type="component" value="Unassembled WGS sequence"/>
</dbReference>
<keyword evidence="2 5" id="KW-0689">Ribosomal protein</keyword>